<dbReference type="CDD" id="cd02245">
    <property type="entry name" value="cupin_7S_vicilin-like_C"/>
    <property type="match status" value="1"/>
</dbReference>
<evidence type="ECO:0000256" key="1">
    <source>
        <dbReference type="ARBA" id="ARBA00022729"/>
    </source>
</evidence>
<reference evidence="7 8" key="1">
    <citation type="submission" date="2024-08" db="EMBL/GenBank/DDBJ databases">
        <title>Insights into the chromosomal genome structure of Flemingia macrophylla.</title>
        <authorList>
            <person name="Ding Y."/>
            <person name="Zhao Y."/>
            <person name="Bi W."/>
            <person name="Wu M."/>
            <person name="Zhao G."/>
            <person name="Gong Y."/>
            <person name="Li W."/>
            <person name="Zhang P."/>
        </authorList>
    </citation>
    <scope>NUCLEOTIDE SEQUENCE [LARGE SCALE GENOMIC DNA]</scope>
    <source>
        <strain evidence="7">DYQJB</strain>
        <tissue evidence="7">Leaf</tissue>
    </source>
</reference>
<dbReference type="AlphaFoldDB" id="A0ABD1LLL1"/>
<proteinExistence type="inferred from homology"/>
<evidence type="ECO:0000313" key="7">
    <source>
        <dbReference type="EMBL" id="KAL2324417.1"/>
    </source>
</evidence>
<dbReference type="EMBL" id="JBGMDY010000008">
    <property type="protein sequence ID" value="KAL2324417.1"/>
    <property type="molecule type" value="Genomic_DNA"/>
</dbReference>
<organism evidence="7 8">
    <name type="scientific">Flemingia macrophylla</name>
    <dbReference type="NCBI Taxonomy" id="520843"/>
    <lineage>
        <taxon>Eukaryota</taxon>
        <taxon>Viridiplantae</taxon>
        <taxon>Streptophyta</taxon>
        <taxon>Embryophyta</taxon>
        <taxon>Tracheophyta</taxon>
        <taxon>Spermatophyta</taxon>
        <taxon>Magnoliopsida</taxon>
        <taxon>eudicotyledons</taxon>
        <taxon>Gunneridae</taxon>
        <taxon>Pentapetalae</taxon>
        <taxon>rosids</taxon>
        <taxon>fabids</taxon>
        <taxon>Fabales</taxon>
        <taxon>Fabaceae</taxon>
        <taxon>Papilionoideae</taxon>
        <taxon>50 kb inversion clade</taxon>
        <taxon>NPAAA clade</taxon>
        <taxon>indigoferoid/millettioid clade</taxon>
        <taxon>Phaseoleae</taxon>
        <taxon>Flemingia</taxon>
    </lineage>
</organism>
<name>A0ABD1LLL1_9FABA</name>
<evidence type="ECO:0000259" key="6">
    <source>
        <dbReference type="SMART" id="SM00835"/>
    </source>
</evidence>
<feature type="compositionally biased region" description="Basic and acidic residues" evidence="4">
    <location>
        <begin position="36"/>
        <end position="53"/>
    </location>
</feature>
<accession>A0ABD1LLL1</accession>
<feature type="signal peptide" evidence="5">
    <location>
        <begin position="1"/>
        <end position="24"/>
    </location>
</feature>
<dbReference type="Proteomes" id="UP001603857">
    <property type="component" value="Unassembled WGS sequence"/>
</dbReference>
<protein>
    <recommendedName>
        <fullName evidence="6">Cupin type-1 domain-containing protein</fullName>
    </recommendedName>
</protein>
<dbReference type="Gene3D" id="2.60.120.10">
    <property type="entry name" value="Jelly Rolls"/>
    <property type="match status" value="2"/>
</dbReference>
<feature type="compositionally biased region" description="Basic and acidic residues" evidence="4">
    <location>
        <begin position="123"/>
        <end position="132"/>
    </location>
</feature>
<feature type="compositionally biased region" description="Basic and acidic residues" evidence="4">
    <location>
        <begin position="84"/>
        <end position="116"/>
    </location>
</feature>
<feature type="domain" description="Cupin type-1" evidence="6">
    <location>
        <begin position="352"/>
        <end position="512"/>
    </location>
</feature>
<evidence type="ECO:0000256" key="4">
    <source>
        <dbReference type="SAM" id="MobiDB-lite"/>
    </source>
</evidence>
<dbReference type="FunFam" id="2.60.120.10:FF:000181">
    <property type="entry name" value="Beta-conglycinin beta subunit 1"/>
    <property type="match status" value="1"/>
</dbReference>
<evidence type="ECO:0000256" key="2">
    <source>
        <dbReference type="ARBA" id="ARBA00023597"/>
    </source>
</evidence>
<dbReference type="InterPro" id="IPR011051">
    <property type="entry name" value="RmlC_Cupin_sf"/>
</dbReference>
<feature type="compositionally biased region" description="Polar residues" evidence="4">
    <location>
        <begin position="135"/>
        <end position="144"/>
    </location>
</feature>
<dbReference type="PANTHER" id="PTHR31189">
    <property type="entry name" value="OS03G0336100 PROTEIN-RELATED"/>
    <property type="match status" value="1"/>
</dbReference>
<evidence type="ECO:0000256" key="3">
    <source>
        <dbReference type="SAM" id="Coils"/>
    </source>
</evidence>
<comment type="similarity">
    <text evidence="2">Belongs to the 7S seed storage protein family.</text>
</comment>
<feature type="region of interest" description="Disordered" evidence="4">
    <location>
        <begin position="24"/>
        <end position="144"/>
    </location>
</feature>
<keyword evidence="8" id="KW-1185">Reference proteome</keyword>
<gene>
    <name evidence="7" type="ORF">Fmac_023475</name>
</gene>
<dbReference type="SMART" id="SM00835">
    <property type="entry name" value="Cupin_1"/>
    <property type="match status" value="2"/>
</dbReference>
<keyword evidence="1 5" id="KW-0732">Signal</keyword>
<dbReference type="PANTHER" id="PTHR31189:SF41">
    <property type="entry name" value="VICILIN C72"/>
    <property type="match status" value="1"/>
</dbReference>
<comment type="caution">
    <text evidence="7">The sequence shown here is derived from an EMBL/GenBank/DDBJ whole genome shotgun (WGS) entry which is preliminary data.</text>
</comment>
<sequence>MRARLAPLVLLGIVFLASVSVSLQEKPSPKKCLQSCEREKDPYKRQRCQDHCKLVPGSEEQQQEEEKEEYPQPRPQHEEEEEEWRGPRRREDPEERERVRQREEKRRESWERAKEEKRRRREKKEQHQERQESQVSPRENNPFHLSSSRFQTLFKNQYGHIRALQRFDQHSTQLENLRDYRVLEFKSKPNTLLLPHHADADFLLVVLSGRAIIIFVNPDNREPYYLDRGYAQRIPAGTTFYLVNPDQKENLRVIKLAIPVNEPGNFENFFLSSTEDRQSYLQGFSKNILEASFDTEFEEINRVLFGKEEQKQGKESQQEGVIVELSKEQIWEISKHAKSSSRKTHSFEYEPFDLRSRNPLYSNKFGQFFEITPEQNPQLLDMNMFLSSVDMDEGALFLPHYNSKAIVILVINNGEANIELVDLSEQQQKKQQEETLEVQRYRAELSENDIFVIPASYPVVVNATSNLNFVAFGINAKNNQRNFLAGVKDNLISQIHTQVKELTFPGPSQDVEKLIKNQRESYFVDALPQQKVEGKRGRKGPLSPILDA</sequence>
<evidence type="ECO:0000256" key="5">
    <source>
        <dbReference type="SAM" id="SignalP"/>
    </source>
</evidence>
<dbReference type="Pfam" id="PF00190">
    <property type="entry name" value="Cupin_1"/>
    <property type="match status" value="2"/>
</dbReference>
<keyword evidence="3" id="KW-0175">Coiled coil</keyword>
<dbReference type="CDD" id="cd02244">
    <property type="entry name" value="cupin_7S_vicilin-like_N"/>
    <property type="match status" value="1"/>
</dbReference>
<dbReference type="InterPro" id="IPR006045">
    <property type="entry name" value="Cupin_1"/>
</dbReference>
<feature type="chain" id="PRO_5044852750" description="Cupin type-1 domain-containing protein" evidence="5">
    <location>
        <begin position="25"/>
        <end position="548"/>
    </location>
</feature>
<evidence type="ECO:0000313" key="8">
    <source>
        <dbReference type="Proteomes" id="UP001603857"/>
    </source>
</evidence>
<feature type="coiled-coil region" evidence="3">
    <location>
        <begin position="413"/>
        <end position="444"/>
    </location>
</feature>
<dbReference type="InterPro" id="IPR050253">
    <property type="entry name" value="Seed_Storage-Functional"/>
</dbReference>
<feature type="domain" description="Cupin type-1" evidence="6">
    <location>
        <begin position="143"/>
        <end position="301"/>
    </location>
</feature>
<dbReference type="InterPro" id="IPR014710">
    <property type="entry name" value="RmlC-like_jellyroll"/>
</dbReference>
<dbReference type="SUPFAM" id="SSF51182">
    <property type="entry name" value="RmlC-like cupins"/>
    <property type="match status" value="2"/>
</dbReference>